<dbReference type="PANTHER" id="PTHR31669:SF283">
    <property type="entry name" value="PROTEIN FAR1-RELATED SEQUENCE"/>
    <property type="match status" value="1"/>
</dbReference>
<keyword evidence="1" id="KW-0479">Metal-binding</keyword>
<sequence>MSPANCPARMFVHIDKLTQHYVISKVILEHSHPCSADLAEMLPQHRELSIYDMPFASFVGVNHHGHSTLLGCALLRN</sequence>
<evidence type="ECO:0000313" key="3">
    <source>
        <dbReference type="Proteomes" id="UP001341840"/>
    </source>
</evidence>
<dbReference type="EMBL" id="JASCZI010151607">
    <property type="protein sequence ID" value="MED6173700.1"/>
    <property type="molecule type" value="Genomic_DNA"/>
</dbReference>
<dbReference type="PANTHER" id="PTHR31669">
    <property type="entry name" value="PROTEIN FAR1-RELATED SEQUENCE 10-RELATED"/>
    <property type="match status" value="1"/>
</dbReference>
<name>A0ABU6VJ91_9FABA</name>
<evidence type="ECO:0000256" key="1">
    <source>
        <dbReference type="RuleBase" id="RU367018"/>
    </source>
</evidence>
<organism evidence="2 3">
    <name type="scientific">Stylosanthes scabra</name>
    <dbReference type="NCBI Taxonomy" id="79078"/>
    <lineage>
        <taxon>Eukaryota</taxon>
        <taxon>Viridiplantae</taxon>
        <taxon>Streptophyta</taxon>
        <taxon>Embryophyta</taxon>
        <taxon>Tracheophyta</taxon>
        <taxon>Spermatophyta</taxon>
        <taxon>Magnoliopsida</taxon>
        <taxon>eudicotyledons</taxon>
        <taxon>Gunneridae</taxon>
        <taxon>Pentapetalae</taxon>
        <taxon>rosids</taxon>
        <taxon>fabids</taxon>
        <taxon>Fabales</taxon>
        <taxon>Fabaceae</taxon>
        <taxon>Papilionoideae</taxon>
        <taxon>50 kb inversion clade</taxon>
        <taxon>dalbergioids sensu lato</taxon>
        <taxon>Dalbergieae</taxon>
        <taxon>Pterocarpus clade</taxon>
        <taxon>Stylosanthes</taxon>
    </lineage>
</organism>
<proteinExistence type="inferred from homology"/>
<accession>A0ABU6VJ91</accession>
<comment type="caution">
    <text evidence="2">The sequence shown here is derived from an EMBL/GenBank/DDBJ whole genome shotgun (WGS) entry which is preliminary data.</text>
</comment>
<keyword evidence="3" id="KW-1185">Reference proteome</keyword>
<dbReference type="InterPro" id="IPR031052">
    <property type="entry name" value="FHY3/FAR1"/>
</dbReference>
<gene>
    <name evidence="2" type="ORF">PIB30_062117</name>
</gene>
<comment type="subcellular location">
    <subcellularLocation>
        <location evidence="1">Nucleus</location>
    </subcellularLocation>
</comment>
<keyword evidence="1" id="KW-0863">Zinc-finger</keyword>
<keyword evidence="1" id="KW-0862">Zinc</keyword>
<keyword evidence="1" id="KW-0539">Nucleus</keyword>
<dbReference type="Proteomes" id="UP001341840">
    <property type="component" value="Unassembled WGS sequence"/>
</dbReference>
<reference evidence="2 3" key="1">
    <citation type="journal article" date="2023" name="Plants (Basel)">
        <title>Bridging the Gap: Combining Genomics and Transcriptomics Approaches to Understand Stylosanthes scabra, an Orphan Legume from the Brazilian Caatinga.</title>
        <authorList>
            <person name="Ferreira-Neto J.R.C."/>
            <person name="da Silva M.D."/>
            <person name="Binneck E."/>
            <person name="de Melo N.F."/>
            <person name="da Silva R.H."/>
            <person name="de Melo A.L.T.M."/>
            <person name="Pandolfi V."/>
            <person name="Bustamante F.O."/>
            <person name="Brasileiro-Vidal A.C."/>
            <person name="Benko-Iseppon A.M."/>
        </authorList>
    </citation>
    <scope>NUCLEOTIDE SEQUENCE [LARGE SCALE GENOMIC DNA]</scope>
    <source>
        <tissue evidence="2">Leaves</tissue>
    </source>
</reference>
<comment type="similarity">
    <text evidence="1">Belongs to the FHY3/FAR1 family.</text>
</comment>
<evidence type="ECO:0000313" key="2">
    <source>
        <dbReference type="EMBL" id="MED6173700.1"/>
    </source>
</evidence>
<protein>
    <recommendedName>
        <fullName evidence="1">Protein FAR1-RELATED SEQUENCE</fullName>
    </recommendedName>
</protein>
<comment type="function">
    <text evidence="1">Putative transcription activator involved in regulating light control of development.</text>
</comment>